<dbReference type="EMBL" id="JAGIOO010000001">
    <property type="protein sequence ID" value="MBP2474743.1"/>
    <property type="molecule type" value="Genomic_DNA"/>
</dbReference>
<dbReference type="RefSeq" id="WP_249044745.1">
    <property type="nucleotide sequence ID" value="NZ_JAGIOO010000001.1"/>
</dbReference>
<dbReference type="Proteomes" id="UP001519363">
    <property type="component" value="Unassembled WGS sequence"/>
</dbReference>
<comment type="caution">
    <text evidence="1">The sequence shown here is derived from an EMBL/GenBank/DDBJ whole genome shotgun (WGS) entry which is preliminary data.</text>
</comment>
<proteinExistence type="predicted"/>
<evidence type="ECO:0000313" key="2">
    <source>
        <dbReference type="Proteomes" id="UP001519363"/>
    </source>
</evidence>
<organism evidence="1 2">
    <name type="scientific">Crossiella equi</name>
    <dbReference type="NCBI Taxonomy" id="130796"/>
    <lineage>
        <taxon>Bacteria</taxon>
        <taxon>Bacillati</taxon>
        <taxon>Actinomycetota</taxon>
        <taxon>Actinomycetes</taxon>
        <taxon>Pseudonocardiales</taxon>
        <taxon>Pseudonocardiaceae</taxon>
        <taxon>Crossiella</taxon>
    </lineage>
</organism>
<evidence type="ECO:0000313" key="1">
    <source>
        <dbReference type="EMBL" id="MBP2474743.1"/>
    </source>
</evidence>
<name>A0ABS5ADS6_9PSEU</name>
<protein>
    <submittedName>
        <fullName evidence="1">Uncharacterized protein</fullName>
    </submittedName>
</protein>
<accession>A0ABS5ADS6</accession>
<sequence>MSRELYRRVYEMDWESLKDQQKSEQYSLWVDDPAIGGKLADDLTAENIRVWLKDGPLKEYTRALEGVGSYAEFAVKRFPDISDTVQEVLGSKWRTVPGTLAEKPMHVHITDGVKQRYVCWGKPRTFRDLVWAALNEAVDANVRPLILVTLREGESLAASECLLHDRLAAHCGIELHRVTRRLVDRV</sequence>
<reference evidence="1 2" key="1">
    <citation type="submission" date="2021-03" db="EMBL/GenBank/DDBJ databases">
        <title>Sequencing the genomes of 1000 actinobacteria strains.</title>
        <authorList>
            <person name="Klenk H.-P."/>
        </authorList>
    </citation>
    <scope>NUCLEOTIDE SEQUENCE [LARGE SCALE GENOMIC DNA]</scope>
    <source>
        <strain evidence="1 2">DSM 44580</strain>
    </source>
</reference>
<gene>
    <name evidence="1" type="ORF">JOF53_003615</name>
</gene>
<keyword evidence="2" id="KW-1185">Reference proteome</keyword>